<dbReference type="GO" id="GO:0016020">
    <property type="term" value="C:membrane"/>
    <property type="evidence" value="ECO:0007669"/>
    <property type="project" value="UniProtKB-SubCell"/>
</dbReference>
<name>A0A9P7YNV0_9HELO</name>
<feature type="compositionally biased region" description="Polar residues" evidence="6">
    <location>
        <begin position="56"/>
        <end position="69"/>
    </location>
</feature>
<dbReference type="SUPFAM" id="SSF103473">
    <property type="entry name" value="MFS general substrate transporter"/>
    <property type="match status" value="1"/>
</dbReference>
<dbReference type="InterPro" id="IPR036259">
    <property type="entry name" value="MFS_trans_sf"/>
</dbReference>
<evidence type="ECO:0008006" key="10">
    <source>
        <dbReference type="Google" id="ProtNLM"/>
    </source>
</evidence>
<feature type="transmembrane region" description="Helical" evidence="7">
    <location>
        <begin position="165"/>
        <end position="182"/>
    </location>
</feature>
<dbReference type="OrthoDB" id="5086884at2759"/>
<dbReference type="GO" id="GO:0022857">
    <property type="term" value="F:transmembrane transporter activity"/>
    <property type="evidence" value="ECO:0007669"/>
    <property type="project" value="TreeGrafter"/>
</dbReference>
<feature type="region of interest" description="Disordered" evidence="6">
    <location>
        <begin position="25"/>
        <end position="70"/>
    </location>
</feature>
<evidence type="ECO:0000313" key="9">
    <source>
        <dbReference type="Proteomes" id="UP000824998"/>
    </source>
</evidence>
<accession>A0A9P7YNV0</accession>
<keyword evidence="2" id="KW-0813">Transport</keyword>
<dbReference type="Gene3D" id="1.20.1250.20">
    <property type="entry name" value="MFS general substrate transporter like domains"/>
    <property type="match status" value="1"/>
</dbReference>
<dbReference type="InterPro" id="IPR050930">
    <property type="entry name" value="MFS_Vesicular_Transporter"/>
</dbReference>
<feature type="transmembrane region" description="Helical" evidence="7">
    <location>
        <begin position="135"/>
        <end position="153"/>
    </location>
</feature>
<feature type="transmembrane region" description="Helical" evidence="7">
    <location>
        <begin position="106"/>
        <end position="123"/>
    </location>
</feature>
<protein>
    <recommendedName>
        <fullName evidence="10">Major facilitator superfamily (MFS) profile domain-containing protein</fullName>
    </recommendedName>
</protein>
<sequence>MGLAFLGVDVVLRLGMVERTVAKGYGAEDGEEGGGGDEEANGGGDESEGVSRNESTESPPLIDKTNSNPPIDPSYLLPETLPRWAPNPVLYVLLASPRIHVAQTTTLTQATVLVLFGAIIPLVSEELFNFTSLNAGLIFTPLVLPYLVLGPLAGHLVDRHGVKPFGTLGPLFLAIPLIYLPIPHAGGTPEILKFGAILAFCSLGLCMLSPLSVVEASSVMEVYDRGNRGRFGKEGPYAQLYAVNSMVFS</sequence>
<feature type="non-terminal residue" evidence="8">
    <location>
        <position position="249"/>
    </location>
</feature>
<keyword evidence="3 7" id="KW-0812">Transmembrane</keyword>
<dbReference type="PANTHER" id="PTHR23506">
    <property type="entry name" value="GH10249P"/>
    <property type="match status" value="1"/>
</dbReference>
<keyword evidence="9" id="KW-1185">Reference proteome</keyword>
<evidence type="ECO:0000256" key="5">
    <source>
        <dbReference type="ARBA" id="ARBA00023136"/>
    </source>
</evidence>
<dbReference type="PANTHER" id="PTHR23506:SF37">
    <property type="entry name" value="MAJOR FACILITATOR SUPERFAMILY (MFS) PROFILE DOMAIN-CONTAINING PROTEIN"/>
    <property type="match status" value="1"/>
</dbReference>
<dbReference type="AlphaFoldDB" id="A0A9P7YNV0"/>
<keyword evidence="4 7" id="KW-1133">Transmembrane helix</keyword>
<evidence type="ECO:0000256" key="4">
    <source>
        <dbReference type="ARBA" id="ARBA00022989"/>
    </source>
</evidence>
<evidence type="ECO:0000256" key="3">
    <source>
        <dbReference type="ARBA" id="ARBA00022692"/>
    </source>
</evidence>
<evidence type="ECO:0000256" key="6">
    <source>
        <dbReference type="SAM" id="MobiDB-lite"/>
    </source>
</evidence>
<proteinExistence type="predicted"/>
<gene>
    <name evidence="8" type="ORF">BJ875DRAFT_353477</name>
</gene>
<reference evidence="8" key="1">
    <citation type="journal article" date="2021" name="IMA Fungus">
        <title>Genomic characterization of three marine fungi, including Emericellopsis atlantica sp. nov. with signatures of a generalist lifestyle and marine biomass degradation.</title>
        <authorList>
            <person name="Hagestad O.C."/>
            <person name="Hou L."/>
            <person name="Andersen J.H."/>
            <person name="Hansen E.H."/>
            <person name="Altermark B."/>
            <person name="Li C."/>
            <person name="Kuhnert E."/>
            <person name="Cox R.J."/>
            <person name="Crous P.W."/>
            <person name="Spatafora J.W."/>
            <person name="Lail K."/>
            <person name="Amirebrahimi M."/>
            <person name="Lipzen A."/>
            <person name="Pangilinan J."/>
            <person name="Andreopoulos W."/>
            <person name="Hayes R.D."/>
            <person name="Ng V."/>
            <person name="Grigoriev I.V."/>
            <person name="Jackson S.A."/>
            <person name="Sutton T.D.S."/>
            <person name="Dobson A.D.W."/>
            <person name="Rama T."/>
        </authorList>
    </citation>
    <scope>NUCLEOTIDE SEQUENCE</scope>
    <source>
        <strain evidence="8">TRa018bII</strain>
    </source>
</reference>
<dbReference type="EMBL" id="MU251395">
    <property type="protein sequence ID" value="KAG9236977.1"/>
    <property type="molecule type" value="Genomic_DNA"/>
</dbReference>
<evidence type="ECO:0000256" key="7">
    <source>
        <dbReference type="SAM" id="Phobius"/>
    </source>
</evidence>
<evidence type="ECO:0000313" key="8">
    <source>
        <dbReference type="EMBL" id="KAG9236977.1"/>
    </source>
</evidence>
<feature type="compositionally biased region" description="Acidic residues" evidence="6">
    <location>
        <begin position="28"/>
        <end position="48"/>
    </location>
</feature>
<comment type="caution">
    <text evidence="8">The sequence shown here is derived from an EMBL/GenBank/DDBJ whole genome shotgun (WGS) entry which is preliminary data.</text>
</comment>
<evidence type="ECO:0000256" key="1">
    <source>
        <dbReference type="ARBA" id="ARBA00004141"/>
    </source>
</evidence>
<keyword evidence="5 7" id="KW-0472">Membrane</keyword>
<evidence type="ECO:0000256" key="2">
    <source>
        <dbReference type="ARBA" id="ARBA00022448"/>
    </source>
</evidence>
<comment type="subcellular location">
    <subcellularLocation>
        <location evidence="1">Membrane</location>
        <topology evidence="1">Multi-pass membrane protein</topology>
    </subcellularLocation>
</comment>
<organism evidence="8 9">
    <name type="scientific">Amylocarpus encephaloides</name>
    <dbReference type="NCBI Taxonomy" id="45428"/>
    <lineage>
        <taxon>Eukaryota</taxon>
        <taxon>Fungi</taxon>
        <taxon>Dikarya</taxon>
        <taxon>Ascomycota</taxon>
        <taxon>Pezizomycotina</taxon>
        <taxon>Leotiomycetes</taxon>
        <taxon>Helotiales</taxon>
        <taxon>Helotiales incertae sedis</taxon>
        <taxon>Amylocarpus</taxon>
    </lineage>
</organism>
<feature type="transmembrane region" description="Helical" evidence="7">
    <location>
        <begin position="194"/>
        <end position="214"/>
    </location>
</feature>
<dbReference type="Proteomes" id="UP000824998">
    <property type="component" value="Unassembled WGS sequence"/>
</dbReference>